<evidence type="ECO:0000256" key="3">
    <source>
        <dbReference type="ARBA" id="ARBA00023163"/>
    </source>
</evidence>
<dbReference type="Pfam" id="PF02311">
    <property type="entry name" value="AraC_binding"/>
    <property type="match status" value="1"/>
</dbReference>
<dbReference type="SUPFAM" id="SSF51215">
    <property type="entry name" value="Regulatory protein AraC"/>
    <property type="match status" value="1"/>
</dbReference>
<dbReference type="InterPro" id="IPR009057">
    <property type="entry name" value="Homeodomain-like_sf"/>
</dbReference>
<keyword evidence="3" id="KW-0804">Transcription</keyword>
<evidence type="ECO:0000259" key="4">
    <source>
        <dbReference type="PROSITE" id="PS01124"/>
    </source>
</evidence>
<evidence type="ECO:0000256" key="1">
    <source>
        <dbReference type="ARBA" id="ARBA00023015"/>
    </source>
</evidence>
<dbReference type="GO" id="GO:0003700">
    <property type="term" value="F:DNA-binding transcription factor activity"/>
    <property type="evidence" value="ECO:0007669"/>
    <property type="project" value="InterPro"/>
</dbReference>
<evidence type="ECO:0000256" key="2">
    <source>
        <dbReference type="ARBA" id="ARBA00023125"/>
    </source>
</evidence>
<dbReference type="KEGG" id="pdio:PDMSB3_1034"/>
<protein>
    <submittedName>
        <fullName evidence="5">Transcriptional regulator, AraC family (Modular protein)</fullName>
    </submittedName>
</protein>
<proteinExistence type="predicted"/>
<dbReference type="PROSITE" id="PS01124">
    <property type="entry name" value="HTH_ARAC_FAMILY_2"/>
    <property type="match status" value="1"/>
</dbReference>
<keyword evidence="6" id="KW-1185">Reference proteome</keyword>
<dbReference type="Pfam" id="PF12833">
    <property type="entry name" value="HTH_18"/>
    <property type="match status" value="1"/>
</dbReference>
<gene>
    <name evidence="5" type="ORF">PDMSB3_1034</name>
</gene>
<organism evidence="5 6">
    <name type="scientific">Paraburkholderia dioscoreae</name>
    <dbReference type="NCBI Taxonomy" id="2604047"/>
    <lineage>
        <taxon>Bacteria</taxon>
        <taxon>Pseudomonadati</taxon>
        <taxon>Pseudomonadota</taxon>
        <taxon>Betaproteobacteria</taxon>
        <taxon>Burkholderiales</taxon>
        <taxon>Burkholderiaceae</taxon>
        <taxon>Paraburkholderia</taxon>
    </lineage>
</organism>
<dbReference type="InterPro" id="IPR050204">
    <property type="entry name" value="AraC_XylS_family_regulators"/>
</dbReference>
<dbReference type="InterPro" id="IPR037923">
    <property type="entry name" value="HTH-like"/>
</dbReference>
<dbReference type="Gene3D" id="1.10.10.60">
    <property type="entry name" value="Homeodomain-like"/>
    <property type="match status" value="1"/>
</dbReference>
<dbReference type="EMBL" id="LR699553">
    <property type="protein sequence ID" value="VVD27496.1"/>
    <property type="molecule type" value="Genomic_DNA"/>
</dbReference>
<dbReference type="Proteomes" id="UP000325811">
    <property type="component" value="Chromosome I"/>
</dbReference>
<dbReference type="PANTHER" id="PTHR46796:SF2">
    <property type="entry name" value="TRANSCRIPTIONAL REGULATORY PROTEIN"/>
    <property type="match status" value="1"/>
</dbReference>
<dbReference type="PANTHER" id="PTHR46796">
    <property type="entry name" value="HTH-TYPE TRANSCRIPTIONAL ACTIVATOR RHAS-RELATED"/>
    <property type="match status" value="1"/>
</dbReference>
<reference evidence="5 6" key="1">
    <citation type="submission" date="2019-08" db="EMBL/GenBank/DDBJ databases">
        <authorList>
            <person name="Herpell B J."/>
        </authorList>
    </citation>
    <scope>NUCLEOTIDE SEQUENCE [LARGE SCALE GENOMIC DNA]</scope>
    <source>
        <strain evidence="6">Msb3</strain>
    </source>
</reference>
<evidence type="ECO:0000313" key="6">
    <source>
        <dbReference type="Proteomes" id="UP000325811"/>
    </source>
</evidence>
<dbReference type="SMART" id="SM00342">
    <property type="entry name" value="HTH_ARAC"/>
    <property type="match status" value="1"/>
</dbReference>
<sequence>MRFAVGAHLAGACSEILLWLQHSCGIVFVANWQHTGLSLIRSFGTRRRLERSDARGLGDLPDIEQRRCSRRASRCEVRVHCSMRSRSPQVWTKRQKSIGDDEMSDALRILHGEFGRVALVLIDKPMAVHAHRVCHIIFKVGGGAIEFGIRERQHRLDARTVLLVNAWEPHFYEQKPLSPPATLLALYLEPDWLRKVDRRFSLSAHPRFFSSPGCEAEGRIARIRDELLDMLAVRESPWGRIVEETIVALIAEITAKAQPSPHLSACELIGGVAFDARIRHCIELMQYTSGITVDFDEIARSANLSRPHFFHLFRKQTGVTPATFATMLRMEASIARVSSPDAPLMEIGWQMGFDSPGNFTRFFVAQQGLHLASTVGKWSWSLRFSGKA</sequence>
<keyword evidence="2" id="KW-0238">DNA-binding</keyword>
<name>A0A5Q4ZDT4_9BURK</name>
<dbReference type="InterPro" id="IPR018060">
    <property type="entry name" value="HTH_AraC"/>
</dbReference>
<accession>A0A5Q4ZDT4</accession>
<dbReference type="SUPFAM" id="SSF46689">
    <property type="entry name" value="Homeodomain-like"/>
    <property type="match status" value="1"/>
</dbReference>
<dbReference type="InterPro" id="IPR003313">
    <property type="entry name" value="AraC-bd"/>
</dbReference>
<dbReference type="AlphaFoldDB" id="A0A5Q4ZDT4"/>
<keyword evidence="1" id="KW-0805">Transcription regulation</keyword>
<evidence type="ECO:0000313" key="5">
    <source>
        <dbReference type="EMBL" id="VVD27496.1"/>
    </source>
</evidence>
<feature type="domain" description="HTH araC/xylS-type" evidence="4">
    <location>
        <begin position="276"/>
        <end position="377"/>
    </location>
</feature>
<dbReference type="GO" id="GO:0043565">
    <property type="term" value="F:sequence-specific DNA binding"/>
    <property type="evidence" value="ECO:0007669"/>
    <property type="project" value="InterPro"/>
</dbReference>